<dbReference type="Gramene" id="Solyc01g104433.1.1">
    <property type="protein sequence ID" value="Solyc01g104433.1.1"/>
    <property type="gene ID" value="Solyc01g104433.1"/>
</dbReference>
<dbReference type="EnsemblPlants" id="Solyc01g104433.1.1">
    <property type="protein sequence ID" value="Solyc01g104433.1.1"/>
    <property type="gene ID" value="Solyc01g104433.1"/>
</dbReference>
<evidence type="ECO:0000313" key="1">
    <source>
        <dbReference type="EnsemblPlants" id="Solyc01g104433.1.1"/>
    </source>
</evidence>
<proteinExistence type="predicted"/>
<sequence length="179" mass="20499">MTDFSLTFVYSEFFFFPCDSSSTLITISYYGLRDRFIYPRLGNLVSRQFRRTQELSHINMSRTFIERQALFSAIGNRDIECFVVVVSDMSSIPPRPISLGGIVASSPPSDTNIKQPLRQWKNAEKIFRLTSSPIRDLIGYGYESGESYRLEDAKLQGENEKSIKMKGYINLKHNESSVP</sequence>
<organism evidence="1">
    <name type="scientific">Solanum lycopersicum</name>
    <name type="common">Tomato</name>
    <name type="synonym">Lycopersicon esculentum</name>
    <dbReference type="NCBI Taxonomy" id="4081"/>
    <lineage>
        <taxon>Eukaryota</taxon>
        <taxon>Viridiplantae</taxon>
        <taxon>Streptophyta</taxon>
        <taxon>Embryophyta</taxon>
        <taxon>Tracheophyta</taxon>
        <taxon>Spermatophyta</taxon>
        <taxon>Magnoliopsida</taxon>
        <taxon>eudicotyledons</taxon>
        <taxon>Gunneridae</taxon>
        <taxon>Pentapetalae</taxon>
        <taxon>asterids</taxon>
        <taxon>lamiids</taxon>
        <taxon>Solanales</taxon>
        <taxon>Solanaceae</taxon>
        <taxon>Solanoideae</taxon>
        <taxon>Solaneae</taxon>
        <taxon>Solanum</taxon>
        <taxon>Solanum subgen. Lycopersicon</taxon>
    </lineage>
</organism>
<accession>A0A3Q7FAM9</accession>
<protein>
    <submittedName>
        <fullName evidence="1">Uncharacterized protein</fullName>
    </submittedName>
</protein>
<reference evidence="1" key="1">
    <citation type="journal article" date="2012" name="Nature">
        <title>The tomato genome sequence provides insights into fleshy fruit evolution.</title>
        <authorList>
            <consortium name="Tomato Genome Consortium"/>
        </authorList>
    </citation>
    <scope>NUCLEOTIDE SEQUENCE [LARGE SCALE GENOMIC DNA]</scope>
    <source>
        <strain evidence="1">cv. Heinz 1706</strain>
    </source>
</reference>
<reference evidence="1" key="2">
    <citation type="submission" date="2019-01" db="UniProtKB">
        <authorList>
            <consortium name="EnsemblPlants"/>
        </authorList>
    </citation>
    <scope>IDENTIFICATION</scope>
    <source>
        <strain evidence="1">cv. Heinz 1706</strain>
    </source>
</reference>
<dbReference type="Proteomes" id="UP000004994">
    <property type="component" value="Chromosome 1"/>
</dbReference>
<keyword evidence="2" id="KW-1185">Reference proteome</keyword>
<name>A0A3Q7FAM9_SOLLC</name>
<dbReference type="InParanoid" id="A0A3Q7FAM9"/>
<evidence type="ECO:0000313" key="2">
    <source>
        <dbReference type="Proteomes" id="UP000004994"/>
    </source>
</evidence>
<dbReference type="AlphaFoldDB" id="A0A3Q7FAM9"/>